<evidence type="ECO:0000313" key="2">
    <source>
        <dbReference type="Proteomes" id="UP000485058"/>
    </source>
</evidence>
<reference evidence="1 2" key="1">
    <citation type="submission" date="2020-02" db="EMBL/GenBank/DDBJ databases">
        <title>Draft genome sequence of Haematococcus lacustris strain NIES-144.</title>
        <authorList>
            <person name="Morimoto D."/>
            <person name="Nakagawa S."/>
            <person name="Yoshida T."/>
            <person name="Sawayama S."/>
        </authorList>
    </citation>
    <scope>NUCLEOTIDE SEQUENCE [LARGE SCALE GENOMIC DNA]</scope>
    <source>
        <strain evidence="1 2">NIES-144</strain>
    </source>
</reference>
<dbReference type="AlphaFoldDB" id="A0A699ZAF8"/>
<protein>
    <submittedName>
        <fullName evidence="1">Uncharacterized protein</fullName>
    </submittedName>
</protein>
<organism evidence="1 2">
    <name type="scientific">Haematococcus lacustris</name>
    <name type="common">Green alga</name>
    <name type="synonym">Haematococcus pluvialis</name>
    <dbReference type="NCBI Taxonomy" id="44745"/>
    <lineage>
        <taxon>Eukaryota</taxon>
        <taxon>Viridiplantae</taxon>
        <taxon>Chlorophyta</taxon>
        <taxon>core chlorophytes</taxon>
        <taxon>Chlorophyceae</taxon>
        <taxon>CS clade</taxon>
        <taxon>Chlamydomonadales</taxon>
        <taxon>Haematococcaceae</taxon>
        <taxon>Haematococcus</taxon>
    </lineage>
</organism>
<keyword evidence="2" id="KW-1185">Reference proteome</keyword>
<dbReference type="EMBL" id="BLLF01001332">
    <property type="protein sequence ID" value="GFH18645.1"/>
    <property type="molecule type" value="Genomic_DNA"/>
</dbReference>
<comment type="caution">
    <text evidence="1">The sequence shown here is derived from an EMBL/GenBank/DDBJ whole genome shotgun (WGS) entry which is preliminary data.</text>
</comment>
<feature type="non-terminal residue" evidence="1">
    <location>
        <position position="216"/>
    </location>
</feature>
<evidence type="ECO:0000313" key="1">
    <source>
        <dbReference type="EMBL" id="GFH18645.1"/>
    </source>
</evidence>
<proteinExistence type="predicted"/>
<dbReference type="Proteomes" id="UP000485058">
    <property type="component" value="Unassembled WGS sequence"/>
</dbReference>
<name>A0A699ZAF8_HAELA</name>
<gene>
    <name evidence="1" type="ORF">HaLaN_15484</name>
</gene>
<sequence>MLVGVPGASLLRGRPNPRTFARRQATRGELKGPGDTTLVLLVQLMPGYTDHGVVVTVTEICVRSRRMLGTGRSCRCQLLLQNRCVVGGGDSMCCLRPTKLIQQGTTCRPVGNLTQLLQTYCSILGRTLDDYQPHSGGTRSWANPMTTGESQLNAAYRLHSVRGACVSYSATFEGFSNIIQAQWPFWVVHQGADSGNRKQAWPIGLYGARAAAGQSE</sequence>
<accession>A0A699ZAF8</accession>